<dbReference type="InterPro" id="IPR002082">
    <property type="entry name" value="Asp_carbamoyltransf"/>
</dbReference>
<organism evidence="11 12">
    <name type="scientific">Eiseniibacteriota bacterium</name>
    <dbReference type="NCBI Taxonomy" id="2212470"/>
    <lineage>
        <taxon>Bacteria</taxon>
        <taxon>Candidatus Eiseniibacteriota</taxon>
    </lineage>
</organism>
<evidence type="ECO:0000256" key="6">
    <source>
        <dbReference type="ARBA" id="ARBA00048859"/>
    </source>
</evidence>
<dbReference type="PANTHER" id="PTHR45753">
    <property type="entry name" value="ORNITHINE CARBAMOYLTRANSFERASE, MITOCHONDRIAL"/>
    <property type="match status" value="1"/>
</dbReference>
<dbReference type="PROSITE" id="PS00097">
    <property type="entry name" value="CARBAMOYLTRANSFERASE"/>
    <property type="match status" value="1"/>
</dbReference>
<feature type="binding site" evidence="7">
    <location>
        <position position="156"/>
    </location>
    <ligand>
        <name>carbamoyl phosphate</name>
        <dbReference type="ChEBI" id="CHEBI:58228"/>
    </ligand>
</feature>
<feature type="binding site" evidence="7">
    <location>
        <position position="282"/>
    </location>
    <ligand>
        <name>carbamoyl phosphate</name>
        <dbReference type="ChEBI" id="CHEBI:58228"/>
    </ligand>
</feature>
<dbReference type="PRINTS" id="PR00100">
    <property type="entry name" value="AOTCASE"/>
</dbReference>
<feature type="binding site" evidence="7">
    <location>
        <position position="187"/>
    </location>
    <ligand>
        <name>L-aspartate</name>
        <dbReference type="ChEBI" id="CHEBI:29991"/>
    </ligand>
</feature>
<feature type="domain" description="Aspartate/ornithine carbamoyltransferase carbamoyl-P binding" evidence="10">
    <location>
        <begin position="23"/>
        <end position="165"/>
    </location>
</feature>
<keyword evidence="4 7" id="KW-0665">Pyrimidine biosynthesis</keyword>
<feature type="binding site" evidence="7">
    <location>
        <position position="283"/>
    </location>
    <ligand>
        <name>carbamoyl phosphate</name>
        <dbReference type="ChEBI" id="CHEBI:58228"/>
    </ligand>
</feature>
<evidence type="ECO:0000256" key="8">
    <source>
        <dbReference type="SAM" id="MobiDB-lite"/>
    </source>
</evidence>
<dbReference type="InterPro" id="IPR036901">
    <property type="entry name" value="Asp/Orn_carbamoylTrfase_sf"/>
</dbReference>
<comment type="caution">
    <text evidence="11">The sequence shown here is derived from an EMBL/GenBank/DDBJ whole genome shotgun (WGS) entry which is preliminary data.</text>
</comment>
<evidence type="ECO:0000259" key="10">
    <source>
        <dbReference type="Pfam" id="PF02729"/>
    </source>
</evidence>
<dbReference type="GO" id="GO:0005829">
    <property type="term" value="C:cytosol"/>
    <property type="evidence" value="ECO:0007669"/>
    <property type="project" value="TreeGrafter"/>
</dbReference>
<dbReference type="Proteomes" id="UP000580839">
    <property type="component" value="Unassembled WGS sequence"/>
</dbReference>
<reference evidence="11 12" key="1">
    <citation type="submission" date="2020-04" db="EMBL/GenBank/DDBJ databases">
        <title>Metagenomic profiling of ammonia- and methane-oxidizing microorganisms in a Dutch drinking water treatment plant.</title>
        <authorList>
            <person name="Poghosyan L."/>
            <person name="Leucker S."/>
        </authorList>
    </citation>
    <scope>NUCLEOTIDE SEQUENCE [LARGE SCALE GENOMIC DNA]</scope>
    <source>
        <strain evidence="11">S-RSF-IL-03</strain>
    </source>
</reference>
<evidence type="ECO:0000256" key="3">
    <source>
        <dbReference type="ARBA" id="ARBA00022679"/>
    </source>
</evidence>
<evidence type="ECO:0000256" key="4">
    <source>
        <dbReference type="ARBA" id="ARBA00022975"/>
    </source>
</evidence>
<sequence length="329" mass="35327">MNHARLHPHAPAPSGAGASSHPRHLLGLEHLQRETLLALLEDAAKWRERARTRELPCERPRGVTVCNAFFEDSTRTRISFELAEQRVGATRVSFSASGSSVSKGETLLDTARVIAAMNVDVLVVRHPSSGSAAHLARHLDAIVVNGGDGTHEHPTQGLLDLLTLRDAWDGRFEGRRMAIVGDIAHSRVARSAIHGLRKLGATITVAGPATLLPAEVESLGVRVAHSADEALEGADAAMALRIQRERMECGLLPSMGEYAREWGLNAERVSRMKPHAVVMHPGPMNRGVEIAPDVADGERSVIFDQVENGVAVRCAVLEWCAGSLAKAAA</sequence>
<dbReference type="HAMAP" id="MF_00001">
    <property type="entry name" value="Asp_carb_tr"/>
    <property type="match status" value="1"/>
</dbReference>
<protein>
    <recommendedName>
        <fullName evidence="7">Aspartate carbamoyltransferase</fullName>
        <ecNumber evidence="7">2.1.3.2</ecNumber>
    </recommendedName>
    <alternativeName>
        <fullName evidence="7">Aspartate transcarbamylase</fullName>
        <shortName evidence="7">ATCase</shortName>
    </alternativeName>
</protein>
<comment type="subunit">
    <text evidence="7">Heterododecamer (2C3:3R2) of six catalytic PyrB chains organized as two trimers (C3), and six regulatory PyrI chains organized as three dimers (R2).</text>
</comment>
<dbReference type="GO" id="GO:0006207">
    <property type="term" value="P:'de novo' pyrimidine nucleobase biosynthetic process"/>
    <property type="evidence" value="ECO:0007669"/>
    <property type="project" value="InterPro"/>
</dbReference>
<evidence type="ECO:0000256" key="1">
    <source>
        <dbReference type="ARBA" id="ARBA00004852"/>
    </source>
</evidence>
<dbReference type="PRINTS" id="PR00101">
    <property type="entry name" value="ATCASE"/>
</dbReference>
<dbReference type="InterPro" id="IPR006130">
    <property type="entry name" value="Asp/Orn_carbamoylTrfase"/>
</dbReference>
<dbReference type="FunFam" id="3.40.50.1370:FF:000007">
    <property type="entry name" value="Aspartate carbamoyltransferase"/>
    <property type="match status" value="1"/>
</dbReference>
<feature type="binding site" evidence="7">
    <location>
        <position position="103"/>
    </location>
    <ligand>
        <name>L-aspartate</name>
        <dbReference type="ChEBI" id="CHEBI:29991"/>
    </ligand>
</feature>
<comment type="pathway">
    <text evidence="1 7">Pyrimidine metabolism; UMP biosynthesis via de novo pathway; (S)-dihydroorotate from bicarbonate: step 2/3.</text>
</comment>
<comment type="catalytic activity">
    <reaction evidence="6 7">
        <text>carbamoyl phosphate + L-aspartate = N-carbamoyl-L-aspartate + phosphate + H(+)</text>
        <dbReference type="Rhea" id="RHEA:20013"/>
        <dbReference type="ChEBI" id="CHEBI:15378"/>
        <dbReference type="ChEBI" id="CHEBI:29991"/>
        <dbReference type="ChEBI" id="CHEBI:32814"/>
        <dbReference type="ChEBI" id="CHEBI:43474"/>
        <dbReference type="ChEBI" id="CHEBI:58228"/>
        <dbReference type="EC" id="2.1.3.2"/>
    </reaction>
</comment>
<feature type="region of interest" description="Disordered" evidence="8">
    <location>
        <begin position="1"/>
        <end position="22"/>
    </location>
</feature>
<dbReference type="EC" id="2.1.3.2" evidence="7"/>
<dbReference type="GO" id="GO:0044205">
    <property type="term" value="P:'de novo' UMP biosynthetic process"/>
    <property type="evidence" value="ECO:0007669"/>
    <property type="project" value="UniProtKB-UniRule"/>
</dbReference>
<evidence type="ECO:0000259" key="9">
    <source>
        <dbReference type="Pfam" id="PF00185"/>
    </source>
</evidence>
<feature type="binding site" evidence="7">
    <location>
        <position position="125"/>
    </location>
    <ligand>
        <name>carbamoyl phosphate</name>
        <dbReference type="ChEBI" id="CHEBI:58228"/>
    </ligand>
</feature>
<dbReference type="InterPro" id="IPR006132">
    <property type="entry name" value="Asp/Orn_carbamoyltranf_P-bd"/>
</dbReference>
<comment type="function">
    <text evidence="5 7">Catalyzes the condensation of carbamoyl phosphate and aspartate to form carbamoyl aspartate and inorganic phosphate, the committed step in the de novo pyrimidine nucleotide biosynthesis pathway.</text>
</comment>
<dbReference type="Gene3D" id="3.40.50.1370">
    <property type="entry name" value="Aspartate/ornithine carbamoyltransferase"/>
    <property type="match status" value="2"/>
</dbReference>
<dbReference type="EMBL" id="JABFRW010000055">
    <property type="protein sequence ID" value="NOT33543.1"/>
    <property type="molecule type" value="Genomic_DNA"/>
</dbReference>
<keyword evidence="3 7" id="KW-0808">Transferase</keyword>
<dbReference type="Pfam" id="PF00185">
    <property type="entry name" value="OTCace"/>
    <property type="match status" value="1"/>
</dbReference>
<dbReference type="InterPro" id="IPR006131">
    <property type="entry name" value="Asp_carbamoyltransf_Asp/Orn-bd"/>
</dbReference>
<feature type="binding site" evidence="7">
    <location>
        <position position="75"/>
    </location>
    <ligand>
        <name>carbamoyl phosphate</name>
        <dbReference type="ChEBI" id="CHEBI:58228"/>
    </ligand>
</feature>
<dbReference type="GO" id="GO:0004070">
    <property type="term" value="F:aspartate carbamoyltransferase activity"/>
    <property type="evidence" value="ECO:0007669"/>
    <property type="project" value="UniProtKB-UniRule"/>
</dbReference>
<evidence type="ECO:0000256" key="2">
    <source>
        <dbReference type="ARBA" id="ARBA00008896"/>
    </source>
</evidence>
<dbReference type="GO" id="GO:0016597">
    <property type="term" value="F:amino acid binding"/>
    <property type="evidence" value="ECO:0007669"/>
    <property type="project" value="InterPro"/>
</dbReference>
<comment type="similarity">
    <text evidence="2 7">Belongs to the aspartate/ornithine carbamoyltransferase superfamily. ATCase family.</text>
</comment>
<feature type="domain" description="Aspartate/ornithine carbamoyltransferase Asp/Orn-binding" evidence="9">
    <location>
        <begin position="174"/>
        <end position="320"/>
    </location>
</feature>
<accession>A0A849SIV0</accession>
<dbReference type="PANTHER" id="PTHR45753:SF6">
    <property type="entry name" value="ASPARTATE CARBAMOYLTRANSFERASE"/>
    <property type="match status" value="1"/>
</dbReference>
<dbReference type="NCBIfam" id="NF002032">
    <property type="entry name" value="PRK00856.1"/>
    <property type="match status" value="1"/>
</dbReference>
<dbReference type="AlphaFoldDB" id="A0A849SIV0"/>
<dbReference type="GO" id="GO:0006520">
    <property type="term" value="P:amino acid metabolic process"/>
    <property type="evidence" value="ECO:0007669"/>
    <property type="project" value="InterPro"/>
</dbReference>
<feature type="binding site" evidence="7">
    <location>
        <position position="76"/>
    </location>
    <ligand>
        <name>carbamoyl phosphate</name>
        <dbReference type="ChEBI" id="CHEBI:58228"/>
    </ligand>
</feature>
<evidence type="ECO:0000256" key="5">
    <source>
        <dbReference type="ARBA" id="ARBA00043884"/>
    </source>
</evidence>
<gene>
    <name evidence="7" type="primary">pyrB</name>
    <name evidence="11" type="ORF">HOP12_05150</name>
</gene>
<evidence type="ECO:0000313" key="11">
    <source>
        <dbReference type="EMBL" id="NOT33543.1"/>
    </source>
</evidence>
<name>A0A849SIV0_UNCEI</name>
<dbReference type="NCBIfam" id="TIGR00670">
    <property type="entry name" value="asp_carb_tr"/>
    <property type="match status" value="1"/>
</dbReference>
<dbReference type="UniPathway" id="UPA00070">
    <property type="reaction ID" value="UER00116"/>
</dbReference>
<feature type="binding site" evidence="7">
    <location>
        <position position="153"/>
    </location>
    <ligand>
        <name>carbamoyl phosphate</name>
        <dbReference type="ChEBI" id="CHEBI:58228"/>
    </ligand>
</feature>
<dbReference type="Pfam" id="PF02729">
    <property type="entry name" value="OTCace_N"/>
    <property type="match status" value="1"/>
</dbReference>
<feature type="binding site" evidence="7">
    <location>
        <position position="241"/>
    </location>
    <ligand>
        <name>L-aspartate</name>
        <dbReference type="ChEBI" id="CHEBI:29991"/>
    </ligand>
</feature>
<evidence type="ECO:0000256" key="7">
    <source>
        <dbReference type="HAMAP-Rule" id="MF_00001"/>
    </source>
</evidence>
<evidence type="ECO:0000313" key="12">
    <source>
        <dbReference type="Proteomes" id="UP000580839"/>
    </source>
</evidence>
<proteinExistence type="inferred from homology"/>
<dbReference type="SUPFAM" id="SSF53671">
    <property type="entry name" value="Aspartate/ornithine carbamoyltransferase"/>
    <property type="match status" value="1"/>
</dbReference>